<evidence type="ECO:0000256" key="9">
    <source>
        <dbReference type="SAM" id="Phobius"/>
    </source>
</evidence>
<feature type="transmembrane region" description="Helical" evidence="9">
    <location>
        <begin position="126"/>
        <end position="147"/>
    </location>
</feature>
<dbReference type="EMBL" id="AUSU01004576">
    <property type="protein sequence ID" value="EPS64849.1"/>
    <property type="molecule type" value="Genomic_DNA"/>
</dbReference>
<evidence type="ECO:0000256" key="6">
    <source>
        <dbReference type="ARBA" id="ARBA00022737"/>
    </source>
</evidence>
<keyword evidence="8 9" id="KW-0472">Membrane</keyword>
<dbReference type="GO" id="GO:0016020">
    <property type="term" value="C:membrane"/>
    <property type="evidence" value="ECO:0007669"/>
    <property type="project" value="InterPro"/>
</dbReference>
<dbReference type="Gene3D" id="1.20.1280.290">
    <property type="match status" value="1"/>
</dbReference>
<accession>S8CD48</accession>
<dbReference type="GO" id="GO:0051119">
    <property type="term" value="F:sugar transmembrane transporter activity"/>
    <property type="evidence" value="ECO:0007669"/>
    <property type="project" value="InterPro"/>
</dbReference>
<keyword evidence="3" id="KW-0813">Transport</keyword>
<evidence type="ECO:0000256" key="7">
    <source>
        <dbReference type="ARBA" id="ARBA00022989"/>
    </source>
</evidence>
<dbReference type="GO" id="GO:0012505">
    <property type="term" value="C:endomembrane system"/>
    <property type="evidence" value="ECO:0007669"/>
    <property type="project" value="UniProtKB-SubCell"/>
</dbReference>
<dbReference type="Proteomes" id="UP000015453">
    <property type="component" value="Unassembled WGS sequence"/>
</dbReference>
<dbReference type="FunFam" id="1.20.1280.290:FF:000001">
    <property type="entry name" value="Bidirectional sugar transporter SWEET"/>
    <property type="match status" value="1"/>
</dbReference>
<evidence type="ECO:0000313" key="11">
    <source>
        <dbReference type="Proteomes" id="UP000015453"/>
    </source>
</evidence>
<feature type="transmembrane region" description="Helical" evidence="9">
    <location>
        <begin position="6"/>
        <end position="27"/>
    </location>
</feature>
<evidence type="ECO:0000256" key="8">
    <source>
        <dbReference type="ARBA" id="ARBA00023136"/>
    </source>
</evidence>
<comment type="similarity">
    <text evidence="2">Belongs to the SWEET sugar transporter family.</text>
</comment>
<evidence type="ECO:0000313" key="10">
    <source>
        <dbReference type="EMBL" id="EPS64849.1"/>
    </source>
</evidence>
<evidence type="ECO:0000256" key="3">
    <source>
        <dbReference type="ARBA" id="ARBA00022448"/>
    </source>
</evidence>
<dbReference type="InterPro" id="IPR004316">
    <property type="entry name" value="SWEET_rpt"/>
</dbReference>
<keyword evidence="6" id="KW-0677">Repeat</keyword>
<comment type="caution">
    <text evidence="10">The sequence shown here is derived from an EMBL/GenBank/DDBJ whole genome shotgun (WGS) entry which is preliminary data.</text>
</comment>
<comment type="subcellular location">
    <subcellularLocation>
        <location evidence="1">Endomembrane system</location>
        <topology evidence="1">Multi-pass membrane protein</topology>
    </subcellularLocation>
</comment>
<name>S8CD48_9LAMI</name>
<proteinExistence type="inferred from homology"/>
<feature type="non-terminal residue" evidence="10">
    <location>
        <position position="1"/>
    </location>
</feature>
<dbReference type="OrthoDB" id="409725at2759"/>
<feature type="transmembrane region" description="Helical" evidence="9">
    <location>
        <begin position="96"/>
        <end position="120"/>
    </location>
</feature>
<dbReference type="Pfam" id="PF03083">
    <property type="entry name" value="MtN3_slv"/>
    <property type="match status" value="1"/>
</dbReference>
<feature type="transmembrane region" description="Helical" evidence="9">
    <location>
        <begin position="39"/>
        <end position="59"/>
    </location>
</feature>
<gene>
    <name evidence="10" type="ORF">M569_09930</name>
</gene>
<protein>
    <submittedName>
        <fullName evidence="10">Uncharacterized protein</fullName>
    </submittedName>
</protein>
<evidence type="ECO:0000256" key="4">
    <source>
        <dbReference type="ARBA" id="ARBA00022597"/>
    </source>
</evidence>
<dbReference type="AlphaFoldDB" id="S8CD48"/>
<keyword evidence="4" id="KW-0762">Sugar transport</keyword>
<dbReference type="PANTHER" id="PTHR10791">
    <property type="entry name" value="RAG1-ACTIVATING PROTEIN 1"/>
    <property type="match status" value="1"/>
</dbReference>
<keyword evidence="11" id="KW-1185">Reference proteome</keyword>
<dbReference type="InterPro" id="IPR047664">
    <property type="entry name" value="SWEET"/>
</dbReference>
<keyword evidence="5 9" id="KW-0812">Transmembrane</keyword>
<keyword evidence="7 9" id="KW-1133">Transmembrane helix</keyword>
<organism evidence="10 11">
    <name type="scientific">Genlisea aurea</name>
    <dbReference type="NCBI Taxonomy" id="192259"/>
    <lineage>
        <taxon>Eukaryota</taxon>
        <taxon>Viridiplantae</taxon>
        <taxon>Streptophyta</taxon>
        <taxon>Embryophyta</taxon>
        <taxon>Tracheophyta</taxon>
        <taxon>Spermatophyta</taxon>
        <taxon>Magnoliopsida</taxon>
        <taxon>eudicotyledons</taxon>
        <taxon>Gunneridae</taxon>
        <taxon>Pentapetalae</taxon>
        <taxon>asterids</taxon>
        <taxon>lamiids</taxon>
        <taxon>Lamiales</taxon>
        <taxon>Lentibulariaceae</taxon>
        <taxon>Genlisea</taxon>
    </lineage>
</organism>
<evidence type="ECO:0000256" key="5">
    <source>
        <dbReference type="ARBA" id="ARBA00022692"/>
    </source>
</evidence>
<reference evidence="10 11" key="1">
    <citation type="journal article" date="2013" name="BMC Genomics">
        <title>The miniature genome of a carnivorous plant Genlisea aurea contains a low number of genes and short non-coding sequences.</title>
        <authorList>
            <person name="Leushkin E.V."/>
            <person name="Sutormin R.A."/>
            <person name="Nabieva E.R."/>
            <person name="Penin A.A."/>
            <person name="Kondrashov A.S."/>
            <person name="Logacheva M.D."/>
        </authorList>
    </citation>
    <scope>NUCLEOTIDE SEQUENCE [LARGE SCALE GENOMIC DNA]</scope>
</reference>
<sequence length="148" mass="16592">IRSIYSFAGNVISGLLFLSPAPTFWRVMKNKSTEEFHPYPYLATVMNCLLWVFYGLPFVHPNSALVVTTNSAGLLLELIYLVIFFIYTPKRKDRKIIVIVVLVELAILAAIAVFTLLVFHTHAKRSLVVGTICVVFGIIMYASPLSIL</sequence>
<evidence type="ECO:0000256" key="1">
    <source>
        <dbReference type="ARBA" id="ARBA00004127"/>
    </source>
</evidence>
<feature type="non-terminal residue" evidence="10">
    <location>
        <position position="148"/>
    </location>
</feature>
<evidence type="ECO:0000256" key="2">
    <source>
        <dbReference type="ARBA" id="ARBA00007809"/>
    </source>
</evidence>
<dbReference type="PANTHER" id="PTHR10791:SF236">
    <property type="entry name" value="BIDIRECTIONAL SUGAR TRANSPORTER SWEET8"/>
    <property type="match status" value="1"/>
</dbReference>
<feature type="transmembrane region" description="Helical" evidence="9">
    <location>
        <begin position="65"/>
        <end position="87"/>
    </location>
</feature>